<feature type="domain" description="Gfo/Idh/MocA-like oxidoreductase N-terminal" evidence="2">
    <location>
        <begin position="9"/>
        <end position="127"/>
    </location>
</feature>
<accession>A0A7Y2JVL5</accession>
<evidence type="ECO:0000313" key="4">
    <source>
        <dbReference type="EMBL" id="NNG21847.1"/>
    </source>
</evidence>
<dbReference type="Gene3D" id="3.30.360.10">
    <property type="entry name" value="Dihydrodipicolinate Reductase, domain 2"/>
    <property type="match status" value="1"/>
</dbReference>
<keyword evidence="5" id="KW-1185">Reference proteome</keyword>
<protein>
    <submittedName>
        <fullName evidence="4">Gfo/Idh/MocA family oxidoreductase</fullName>
    </submittedName>
</protein>
<dbReference type="EMBL" id="JABAIV010000001">
    <property type="protein sequence ID" value="NNG21847.1"/>
    <property type="molecule type" value="Genomic_DNA"/>
</dbReference>
<dbReference type="AlphaFoldDB" id="A0A7Y2JVL5"/>
<dbReference type="SUPFAM" id="SSF51735">
    <property type="entry name" value="NAD(P)-binding Rossmann-fold domains"/>
    <property type="match status" value="1"/>
</dbReference>
<evidence type="ECO:0000256" key="1">
    <source>
        <dbReference type="ARBA" id="ARBA00023002"/>
    </source>
</evidence>
<proteinExistence type="predicted"/>
<dbReference type="Gene3D" id="3.40.50.720">
    <property type="entry name" value="NAD(P)-binding Rossmann-like Domain"/>
    <property type="match status" value="1"/>
</dbReference>
<dbReference type="InterPro" id="IPR050463">
    <property type="entry name" value="Gfo/Idh/MocA_oxidrdct_glycsds"/>
</dbReference>
<dbReference type="Pfam" id="PF01408">
    <property type="entry name" value="GFO_IDH_MocA"/>
    <property type="match status" value="1"/>
</dbReference>
<name>A0A7Y2JVL5_9BURK</name>
<dbReference type="GO" id="GO:0016491">
    <property type="term" value="F:oxidoreductase activity"/>
    <property type="evidence" value="ECO:0007669"/>
    <property type="project" value="UniProtKB-KW"/>
</dbReference>
<dbReference type="Proteomes" id="UP000533905">
    <property type="component" value="Unassembled WGS sequence"/>
</dbReference>
<dbReference type="InterPro" id="IPR036291">
    <property type="entry name" value="NAD(P)-bd_dom_sf"/>
</dbReference>
<sequence>MKTPNDVPIRIALAGMGKMGLSHQAILNAHPALKLVAVCDPAKYLRDIVAKYTGMETYSDYLRMLDVEKPDAILIATPSKLHTAMTRAALERNIDVFCEKPFCLDIAEGARLAELAEQRGVVTQVGYHNRFVATFEETRRLLAAGAIGQVYHAQVECYGPVMIRQKGSTWRTSKTEGGGCLYDYACHGIDLLGYLIGPPESVSGSVLRSVFSSTIDDEVYSNFSYADGKTAQISANWSDESYRKMSTVVTLWGLNGKIEASRQELNIYLRSPCDQAPELSEGWNKRYTTELTKPVWFYLRGEEYSAQIAYFVESIQQRRLHTHCDFRSGLETDVVAEMIRVDAARITPVHAQPASDAAAAGLWGHWGRSWKGIGESILRSPKAIANVLRGG</sequence>
<gene>
    <name evidence="4" type="ORF">HGB41_02340</name>
</gene>
<dbReference type="RefSeq" id="WP_171080693.1">
    <property type="nucleotide sequence ID" value="NZ_JABAIV010000001.1"/>
</dbReference>
<comment type="caution">
    <text evidence="4">The sequence shown here is derived from an EMBL/GenBank/DDBJ whole genome shotgun (WGS) entry which is preliminary data.</text>
</comment>
<evidence type="ECO:0000313" key="5">
    <source>
        <dbReference type="Proteomes" id="UP000533905"/>
    </source>
</evidence>
<reference evidence="4 5" key="1">
    <citation type="submission" date="2020-04" db="EMBL/GenBank/DDBJ databases">
        <title>Massilia sp. nov., a cold adapted bacteria isolated from Arctic soil.</title>
        <authorList>
            <person name="Son J."/>
            <person name="Ka J.-O."/>
        </authorList>
    </citation>
    <scope>NUCLEOTIDE SEQUENCE [LARGE SCALE GENOMIC DNA]</scope>
    <source>
        <strain evidence="4 5">ML15P13</strain>
    </source>
</reference>
<dbReference type="GO" id="GO:0000166">
    <property type="term" value="F:nucleotide binding"/>
    <property type="evidence" value="ECO:0007669"/>
    <property type="project" value="InterPro"/>
</dbReference>
<dbReference type="Pfam" id="PF22725">
    <property type="entry name" value="GFO_IDH_MocA_C3"/>
    <property type="match status" value="1"/>
</dbReference>
<organism evidence="4 5">
    <name type="scientific">Telluria aromaticivorans</name>
    <dbReference type="NCBI Taxonomy" id="2725995"/>
    <lineage>
        <taxon>Bacteria</taxon>
        <taxon>Pseudomonadati</taxon>
        <taxon>Pseudomonadota</taxon>
        <taxon>Betaproteobacteria</taxon>
        <taxon>Burkholderiales</taxon>
        <taxon>Oxalobacteraceae</taxon>
        <taxon>Telluria group</taxon>
        <taxon>Telluria</taxon>
    </lineage>
</organism>
<dbReference type="InterPro" id="IPR055170">
    <property type="entry name" value="GFO_IDH_MocA-like_dom"/>
</dbReference>
<dbReference type="PANTHER" id="PTHR43818:SF11">
    <property type="entry name" value="BCDNA.GH03377"/>
    <property type="match status" value="1"/>
</dbReference>
<evidence type="ECO:0000259" key="2">
    <source>
        <dbReference type="Pfam" id="PF01408"/>
    </source>
</evidence>
<dbReference type="PANTHER" id="PTHR43818">
    <property type="entry name" value="BCDNA.GH03377"/>
    <property type="match status" value="1"/>
</dbReference>
<dbReference type="InterPro" id="IPR000683">
    <property type="entry name" value="Gfo/Idh/MocA-like_OxRdtase_N"/>
</dbReference>
<evidence type="ECO:0000259" key="3">
    <source>
        <dbReference type="Pfam" id="PF22725"/>
    </source>
</evidence>
<feature type="domain" description="GFO/IDH/MocA-like oxidoreductase" evidence="3">
    <location>
        <begin position="135"/>
        <end position="258"/>
    </location>
</feature>
<keyword evidence="1" id="KW-0560">Oxidoreductase</keyword>
<dbReference type="SUPFAM" id="SSF55347">
    <property type="entry name" value="Glyceraldehyde-3-phosphate dehydrogenase-like, C-terminal domain"/>
    <property type="match status" value="1"/>
</dbReference>